<evidence type="ECO:0000313" key="3">
    <source>
        <dbReference type="Proteomes" id="UP000277580"/>
    </source>
</evidence>
<name>A0A3N4KK56_9PEZI</name>
<feature type="region of interest" description="Disordered" evidence="1">
    <location>
        <begin position="309"/>
        <end position="347"/>
    </location>
</feature>
<dbReference type="GO" id="GO:0005743">
    <property type="term" value="C:mitochondrial inner membrane"/>
    <property type="evidence" value="ECO:0007669"/>
    <property type="project" value="TreeGrafter"/>
</dbReference>
<protein>
    <recommendedName>
        <fullName evidence="4">Mitochondrial ATPase complex subunit ATP10</fullName>
    </recommendedName>
</protein>
<dbReference type="InParanoid" id="A0A3N4KK56"/>
<dbReference type="FunCoup" id="A0A3N4KK56">
    <property type="interactions" value="153"/>
</dbReference>
<evidence type="ECO:0000313" key="2">
    <source>
        <dbReference type="EMBL" id="RPB09702.1"/>
    </source>
</evidence>
<proteinExistence type="predicted"/>
<gene>
    <name evidence="2" type="ORF">P167DRAFT_559984</name>
</gene>
<organism evidence="2 3">
    <name type="scientific">Morchella conica CCBAS932</name>
    <dbReference type="NCBI Taxonomy" id="1392247"/>
    <lineage>
        <taxon>Eukaryota</taxon>
        <taxon>Fungi</taxon>
        <taxon>Dikarya</taxon>
        <taxon>Ascomycota</taxon>
        <taxon>Pezizomycotina</taxon>
        <taxon>Pezizomycetes</taxon>
        <taxon>Pezizales</taxon>
        <taxon>Morchellaceae</taxon>
        <taxon>Morchella</taxon>
    </lineage>
</organism>
<feature type="compositionally biased region" description="Polar residues" evidence="1">
    <location>
        <begin position="337"/>
        <end position="347"/>
    </location>
</feature>
<dbReference type="PANTHER" id="PTHR28106:SF1">
    <property type="entry name" value="MITOCHONDRIAL ATPASE COMPLEX SUBUNIT ATP10"/>
    <property type="match status" value="1"/>
</dbReference>
<dbReference type="Proteomes" id="UP000277580">
    <property type="component" value="Unassembled WGS sequence"/>
</dbReference>
<dbReference type="GO" id="GO:0033615">
    <property type="term" value="P:mitochondrial proton-transporting ATP synthase complex assembly"/>
    <property type="evidence" value="ECO:0007669"/>
    <property type="project" value="TreeGrafter"/>
</dbReference>
<reference evidence="2 3" key="1">
    <citation type="journal article" date="2018" name="Nat. Ecol. Evol.">
        <title>Pezizomycetes genomes reveal the molecular basis of ectomycorrhizal truffle lifestyle.</title>
        <authorList>
            <person name="Murat C."/>
            <person name="Payen T."/>
            <person name="Noel B."/>
            <person name="Kuo A."/>
            <person name="Morin E."/>
            <person name="Chen J."/>
            <person name="Kohler A."/>
            <person name="Krizsan K."/>
            <person name="Balestrini R."/>
            <person name="Da Silva C."/>
            <person name="Montanini B."/>
            <person name="Hainaut M."/>
            <person name="Levati E."/>
            <person name="Barry K.W."/>
            <person name="Belfiori B."/>
            <person name="Cichocki N."/>
            <person name="Clum A."/>
            <person name="Dockter R.B."/>
            <person name="Fauchery L."/>
            <person name="Guy J."/>
            <person name="Iotti M."/>
            <person name="Le Tacon F."/>
            <person name="Lindquist E.A."/>
            <person name="Lipzen A."/>
            <person name="Malagnac F."/>
            <person name="Mello A."/>
            <person name="Molinier V."/>
            <person name="Miyauchi S."/>
            <person name="Poulain J."/>
            <person name="Riccioni C."/>
            <person name="Rubini A."/>
            <person name="Sitrit Y."/>
            <person name="Splivallo R."/>
            <person name="Traeger S."/>
            <person name="Wang M."/>
            <person name="Zifcakova L."/>
            <person name="Wipf D."/>
            <person name="Zambonelli A."/>
            <person name="Paolocci F."/>
            <person name="Nowrousian M."/>
            <person name="Ottonello S."/>
            <person name="Baldrian P."/>
            <person name="Spatafora J.W."/>
            <person name="Henrissat B."/>
            <person name="Nagy L.G."/>
            <person name="Aury J.M."/>
            <person name="Wincker P."/>
            <person name="Grigoriev I.V."/>
            <person name="Bonfante P."/>
            <person name="Martin F.M."/>
        </authorList>
    </citation>
    <scope>NUCLEOTIDE SEQUENCE [LARGE SCALE GENOMIC DNA]</scope>
    <source>
        <strain evidence="2 3">CCBAS932</strain>
    </source>
</reference>
<dbReference type="OrthoDB" id="17089at2759"/>
<dbReference type="InterPro" id="IPR007849">
    <property type="entry name" value="ATP10"/>
</dbReference>
<feature type="region of interest" description="Disordered" evidence="1">
    <location>
        <begin position="46"/>
        <end position="107"/>
    </location>
</feature>
<feature type="compositionally biased region" description="Basic and acidic residues" evidence="1">
    <location>
        <begin position="78"/>
        <end position="87"/>
    </location>
</feature>
<dbReference type="STRING" id="1392247.A0A3N4KK56"/>
<feature type="compositionally biased region" description="Pro residues" evidence="1">
    <location>
        <begin position="50"/>
        <end position="59"/>
    </location>
</feature>
<evidence type="ECO:0008006" key="4">
    <source>
        <dbReference type="Google" id="ProtNLM"/>
    </source>
</evidence>
<dbReference type="PANTHER" id="PTHR28106">
    <property type="entry name" value="MITOCHONDRIAL ATPASE COMPLEX SUBUNIT ATP10"/>
    <property type="match status" value="1"/>
</dbReference>
<dbReference type="AlphaFoldDB" id="A0A3N4KK56"/>
<feature type="compositionally biased region" description="Basic and acidic residues" evidence="1">
    <location>
        <begin position="309"/>
        <end position="323"/>
    </location>
</feature>
<evidence type="ECO:0000256" key="1">
    <source>
        <dbReference type="SAM" id="MobiDB-lite"/>
    </source>
</evidence>
<sequence>MSLPRTLLLRPYHHPLRLRPRPRPLPLPLLLRITIQPPAHLLQRRHLAASPPPPPPSKKPQPDNEEEPFTELDSTLTGKEKEKEPPRLARPIGLDHPPRPDENTGIDTRTTKQIFKPYFRDFSRLSATHKGKSFIAPPLLFRADKALFFPNLVGRTLQHPTDPLQSTTAALEGKVSVVSVFSSAWAEAQVRTFTSSLEEDAWDKEEEGGCVQRVDINVETNPLKAWLVRVFVPRIRAGVEERGWGRYFLVQRGLEEEVRERMAYVNEKVGYVYLVDWDCRIRWAGSGRAGEEEKAALRRGVVKLREDWRSARKKDTQTEGIRGRERKKKTPARQKLNADSNTHKVPN</sequence>
<keyword evidence="3" id="KW-1185">Reference proteome</keyword>
<accession>A0A3N4KK56</accession>
<dbReference type="EMBL" id="ML119149">
    <property type="protein sequence ID" value="RPB09702.1"/>
    <property type="molecule type" value="Genomic_DNA"/>
</dbReference>
<dbReference type="Pfam" id="PF05176">
    <property type="entry name" value="ATP-synt_10"/>
    <property type="match status" value="1"/>
</dbReference>